<comment type="similarity">
    <text evidence="1">Belongs to the helicase family.</text>
</comment>
<comment type="caution">
    <text evidence="3">The sequence shown here is derived from an EMBL/GenBank/DDBJ whole genome shotgun (WGS) entry which is preliminary data.</text>
</comment>
<dbReference type="GO" id="GO:0006310">
    <property type="term" value="P:DNA recombination"/>
    <property type="evidence" value="ECO:0007669"/>
    <property type="project" value="UniProtKB-KW"/>
</dbReference>
<evidence type="ECO:0000256" key="1">
    <source>
        <dbReference type="RuleBase" id="RU363044"/>
    </source>
</evidence>
<dbReference type="Pfam" id="PF05970">
    <property type="entry name" value="PIF1"/>
    <property type="match status" value="1"/>
</dbReference>
<dbReference type="PANTHER" id="PTHR10492">
    <property type="match status" value="1"/>
</dbReference>
<proteinExistence type="inferred from homology"/>
<accession>A0A4C1YEK9</accession>
<dbReference type="GO" id="GO:0016887">
    <property type="term" value="F:ATP hydrolysis activity"/>
    <property type="evidence" value="ECO:0007669"/>
    <property type="project" value="RHEA"/>
</dbReference>
<dbReference type="AlphaFoldDB" id="A0A4C1YEK9"/>
<dbReference type="GO" id="GO:0043139">
    <property type="term" value="F:5'-3' DNA helicase activity"/>
    <property type="evidence" value="ECO:0007669"/>
    <property type="project" value="UniProtKB-EC"/>
</dbReference>
<feature type="domain" description="DNA helicase Pif1-like DEAD-box helicase" evidence="2">
    <location>
        <begin position="109"/>
        <end position="157"/>
    </location>
</feature>
<dbReference type="EC" id="5.6.2.3" evidence="1"/>
<dbReference type="STRING" id="151549.A0A4C1YEK9"/>
<keyword evidence="4" id="KW-1185">Reference proteome</keyword>
<evidence type="ECO:0000313" key="4">
    <source>
        <dbReference type="Proteomes" id="UP000299102"/>
    </source>
</evidence>
<dbReference type="InterPro" id="IPR010285">
    <property type="entry name" value="DNA_helicase_pif1-like_DEAD"/>
</dbReference>
<keyword evidence="1" id="KW-0547">Nucleotide-binding</keyword>
<name>A0A4C1YEK9_EUMVA</name>
<dbReference type="PANTHER" id="PTHR10492:SF57">
    <property type="entry name" value="ATP-DEPENDENT DNA HELICASE"/>
    <property type="match status" value="1"/>
</dbReference>
<keyword evidence="1" id="KW-0234">DNA repair</keyword>
<reference evidence="3 4" key="1">
    <citation type="journal article" date="2019" name="Commun. Biol.">
        <title>The bagworm genome reveals a unique fibroin gene that provides high tensile strength.</title>
        <authorList>
            <person name="Kono N."/>
            <person name="Nakamura H."/>
            <person name="Ohtoshi R."/>
            <person name="Tomita M."/>
            <person name="Numata K."/>
            <person name="Arakawa K."/>
        </authorList>
    </citation>
    <scope>NUCLEOTIDE SEQUENCE [LARGE SCALE GENOMIC DNA]</scope>
</reference>
<organism evidence="3 4">
    <name type="scientific">Eumeta variegata</name>
    <name type="common">Bagworm moth</name>
    <name type="synonym">Eumeta japonica</name>
    <dbReference type="NCBI Taxonomy" id="151549"/>
    <lineage>
        <taxon>Eukaryota</taxon>
        <taxon>Metazoa</taxon>
        <taxon>Ecdysozoa</taxon>
        <taxon>Arthropoda</taxon>
        <taxon>Hexapoda</taxon>
        <taxon>Insecta</taxon>
        <taxon>Pterygota</taxon>
        <taxon>Neoptera</taxon>
        <taxon>Endopterygota</taxon>
        <taxon>Lepidoptera</taxon>
        <taxon>Glossata</taxon>
        <taxon>Ditrysia</taxon>
        <taxon>Tineoidea</taxon>
        <taxon>Psychidae</taxon>
        <taxon>Oiketicinae</taxon>
        <taxon>Eumeta</taxon>
    </lineage>
</organism>
<gene>
    <name evidence="3" type="ORF">EVAR_43116_1</name>
</gene>
<sequence>MSEYCSVPRVAHAHATAAPSHRAPPTASPTNDLTLQRSGLLLTSVEWQKRGLPHAYISIWLEKKVRAEQINDVIREELQDQEVNPELFDDLKTHMVHGSCAFYNPRSPTGDFRQTLPVLTKGTRADEINFCLKRSELWRHGKKLYLKENMEAHSADSDCSKIILDVEEEKCPEL</sequence>
<dbReference type="GO" id="GO:0005524">
    <property type="term" value="F:ATP binding"/>
    <property type="evidence" value="ECO:0007669"/>
    <property type="project" value="UniProtKB-KW"/>
</dbReference>
<keyword evidence="1" id="KW-0067">ATP-binding</keyword>
<keyword evidence="1" id="KW-0378">Hydrolase</keyword>
<evidence type="ECO:0000259" key="2">
    <source>
        <dbReference type="Pfam" id="PF05970"/>
    </source>
</evidence>
<keyword evidence="1" id="KW-0347">Helicase</keyword>
<comment type="catalytic activity">
    <reaction evidence="1">
        <text>ATP + H2O = ADP + phosphate + H(+)</text>
        <dbReference type="Rhea" id="RHEA:13065"/>
        <dbReference type="ChEBI" id="CHEBI:15377"/>
        <dbReference type="ChEBI" id="CHEBI:15378"/>
        <dbReference type="ChEBI" id="CHEBI:30616"/>
        <dbReference type="ChEBI" id="CHEBI:43474"/>
        <dbReference type="ChEBI" id="CHEBI:456216"/>
        <dbReference type="EC" id="5.6.2.3"/>
    </reaction>
</comment>
<protein>
    <recommendedName>
        <fullName evidence="1">ATP-dependent DNA helicase</fullName>
        <ecNumber evidence="1">5.6.2.3</ecNumber>
    </recommendedName>
</protein>
<keyword evidence="1" id="KW-0227">DNA damage</keyword>
<dbReference type="EMBL" id="BGZK01001223">
    <property type="protein sequence ID" value="GBP74811.1"/>
    <property type="molecule type" value="Genomic_DNA"/>
</dbReference>
<dbReference type="GO" id="GO:0000723">
    <property type="term" value="P:telomere maintenance"/>
    <property type="evidence" value="ECO:0007669"/>
    <property type="project" value="InterPro"/>
</dbReference>
<dbReference type="GO" id="GO:0006281">
    <property type="term" value="P:DNA repair"/>
    <property type="evidence" value="ECO:0007669"/>
    <property type="project" value="UniProtKB-KW"/>
</dbReference>
<keyword evidence="1" id="KW-0233">DNA recombination</keyword>
<evidence type="ECO:0000313" key="3">
    <source>
        <dbReference type="EMBL" id="GBP74811.1"/>
    </source>
</evidence>
<comment type="cofactor">
    <cofactor evidence="1">
        <name>Mg(2+)</name>
        <dbReference type="ChEBI" id="CHEBI:18420"/>
    </cofactor>
</comment>
<dbReference type="Proteomes" id="UP000299102">
    <property type="component" value="Unassembled WGS sequence"/>
</dbReference>